<accession>A0A2S6GGU6</accession>
<protein>
    <submittedName>
        <fullName evidence="1">Uncharacterized protein</fullName>
    </submittedName>
</protein>
<evidence type="ECO:0000313" key="2">
    <source>
        <dbReference type="Proteomes" id="UP000238071"/>
    </source>
</evidence>
<evidence type="ECO:0000313" key="1">
    <source>
        <dbReference type="EMBL" id="PPK64425.1"/>
    </source>
</evidence>
<organism evidence="1 2">
    <name type="scientific">Methylobacter tundripaludum</name>
    <dbReference type="NCBI Taxonomy" id="173365"/>
    <lineage>
        <taxon>Bacteria</taxon>
        <taxon>Pseudomonadati</taxon>
        <taxon>Pseudomonadota</taxon>
        <taxon>Gammaproteobacteria</taxon>
        <taxon>Methylococcales</taxon>
        <taxon>Methylococcaceae</taxon>
        <taxon>Methylobacter</taxon>
    </lineage>
</organism>
<sequence length="152" mass="16549">MLTRYASQGLSVVDCPVVIATKPVPIGLLVVSSDERSWIELIMGDTAWSSEDEVVYEKQNQFGYFPNVGAAPAEILADSAGTAMGLIFRVTAQNPDRQSLNPGKANASRLFTLGFRKSGVCFLGITQDNSEARRLMESSTSCLRLLKSHSLY</sequence>
<name>A0A2S6GGU6_9GAMM</name>
<proteinExistence type="predicted"/>
<dbReference type="RefSeq" id="WP_104425372.1">
    <property type="nucleotide sequence ID" value="NZ_PTIY01000026.1"/>
</dbReference>
<keyword evidence="2" id="KW-1185">Reference proteome</keyword>
<dbReference type="Proteomes" id="UP000238071">
    <property type="component" value="Unassembled WGS sequence"/>
</dbReference>
<reference evidence="1 2" key="1">
    <citation type="submission" date="2018-02" db="EMBL/GenBank/DDBJ databases">
        <title>Subsurface microbial communities from deep shales in Ohio and West Virginia, USA.</title>
        <authorList>
            <person name="Wrighton K."/>
        </authorList>
    </citation>
    <scope>NUCLEOTIDE SEQUENCE [LARGE SCALE GENOMIC DNA]</scope>
    <source>
        <strain evidence="1 2">OWC-G53F</strain>
    </source>
</reference>
<dbReference type="EMBL" id="PTIY01000026">
    <property type="protein sequence ID" value="PPK64425.1"/>
    <property type="molecule type" value="Genomic_DNA"/>
</dbReference>
<dbReference type="AlphaFoldDB" id="A0A2S6GGU6"/>
<comment type="caution">
    <text evidence="1">The sequence shown here is derived from an EMBL/GenBank/DDBJ whole genome shotgun (WGS) entry which is preliminary data.</text>
</comment>
<gene>
    <name evidence="1" type="ORF">B0F88_12617</name>
</gene>